<dbReference type="AlphaFoldDB" id="A0A7K1TJ62"/>
<evidence type="ECO:0000313" key="2">
    <source>
        <dbReference type="Proteomes" id="UP000441336"/>
    </source>
</evidence>
<reference evidence="1 2" key="1">
    <citation type="submission" date="2019-12" db="EMBL/GenBank/DDBJ databases">
        <title>Hymenobacter sp. HMF4947 Genome sequencing and assembly.</title>
        <authorList>
            <person name="Kang H."/>
            <person name="Cha I."/>
            <person name="Kim H."/>
            <person name="Joh K."/>
        </authorList>
    </citation>
    <scope>NUCLEOTIDE SEQUENCE [LARGE SCALE GENOMIC DNA]</scope>
    <source>
        <strain evidence="1 2">HMF4947</strain>
    </source>
</reference>
<comment type="caution">
    <text evidence="1">The sequence shown here is derived from an EMBL/GenBank/DDBJ whole genome shotgun (WGS) entry which is preliminary data.</text>
</comment>
<dbReference type="PROSITE" id="PS51257">
    <property type="entry name" value="PROKAR_LIPOPROTEIN"/>
    <property type="match status" value="1"/>
</dbReference>
<sequence>MPRLLLIAALLVLAACHKKDTSPTLDFGPDDGISYRSNNGMANGAQDPTDWTSDATWNEQETALFPELSIALNSPQQPTLVGFTYTYPNPASRANWILQTNGSAVSYTVTAVLVNRTYQVVKRLEHGNFTGGHVYAFDYAQLGLNPNETYRLYYVLFNNNGLLYKGHGDIRYNQ</sequence>
<gene>
    <name evidence="1" type="ORF">GO988_17975</name>
</gene>
<evidence type="ECO:0000313" key="1">
    <source>
        <dbReference type="EMBL" id="MVN78221.1"/>
    </source>
</evidence>
<keyword evidence="2" id="KW-1185">Reference proteome</keyword>
<evidence type="ECO:0008006" key="3">
    <source>
        <dbReference type="Google" id="ProtNLM"/>
    </source>
</evidence>
<dbReference type="Proteomes" id="UP000441336">
    <property type="component" value="Unassembled WGS sequence"/>
</dbReference>
<dbReference type="RefSeq" id="WP_157568074.1">
    <property type="nucleotide sequence ID" value="NZ_WQKZ01000004.1"/>
</dbReference>
<dbReference type="EMBL" id="WQKZ01000004">
    <property type="protein sequence ID" value="MVN78221.1"/>
    <property type="molecule type" value="Genomic_DNA"/>
</dbReference>
<protein>
    <recommendedName>
        <fullName evidence="3">Lipoprotein</fullName>
    </recommendedName>
</protein>
<name>A0A7K1TJ62_9BACT</name>
<proteinExistence type="predicted"/>
<organism evidence="1 2">
    <name type="scientific">Hymenobacter ginkgonis</name>
    <dbReference type="NCBI Taxonomy" id="2682976"/>
    <lineage>
        <taxon>Bacteria</taxon>
        <taxon>Pseudomonadati</taxon>
        <taxon>Bacteroidota</taxon>
        <taxon>Cytophagia</taxon>
        <taxon>Cytophagales</taxon>
        <taxon>Hymenobacteraceae</taxon>
        <taxon>Hymenobacter</taxon>
    </lineage>
</organism>
<accession>A0A7K1TJ62</accession>